<protein>
    <submittedName>
        <fullName evidence="1">Uncharacterized protein</fullName>
    </submittedName>
</protein>
<reference evidence="1 2" key="1">
    <citation type="journal article" date="2019" name="Genome Biol. Evol.">
        <title>Insights into the evolution of the New World diploid cottons (Gossypium, subgenus Houzingenia) based on genome sequencing.</title>
        <authorList>
            <person name="Grover C.E."/>
            <person name="Arick M.A. 2nd"/>
            <person name="Thrash A."/>
            <person name="Conover J.L."/>
            <person name="Sanders W.S."/>
            <person name="Peterson D.G."/>
            <person name="Frelichowski J.E."/>
            <person name="Scheffler J.A."/>
            <person name="Scheffler B.E."/>
            <person name="Wendel J.F."/>
        </authorList>
    </citation>
    <scope>NUCLEOTIDE SEQUENCE [LARGE SCALE GENOMIC DNA]</scope>
    <source>
        <strain evidence="1">27</strain>
        <tissue evidence="1">Leaf</tissue>
    </source>
</reference>
<evidence type="ECO:0000313" key="1">
    <source>
        <dbReference type="EMBL" id="MBA0623738.1"/>
    </source>
</evidence>
<keyword evidence="2" id="KW-1185">Reference proteome</keyword>
<accession>A0A7J8SCB3</accession>
<evidence type="ECO:0000313" key="2">
    <source>
        <dbReference type="Proteomes" id="UP000593561"/>
    </source>
</evidence>
<dbReference type="EMBL" id="JABFAC010000009">
    <property type="protein sequence ID" value="MBA0623738.1"/>
    <property type="molecule type" value="Genomic_DNA"/>
</dbReference>
<sequence>MLVEQQDEKRRRVLGLLWGIWFSRNVMSVLRPAVEGCDVCWRKPNIEMLKCNIDSARVAIWDGPLLCAMKQVVL</sequence>
<organism evidence="1 2">
    <name type="scientific">Gossypium davidsonii</name>
    <name type="common">Davidson's cotton</name>
    <name type="synonym">Gossypium klotzschianum subsp. davidsonii</name>
    <dbReference type="NCBI Taxonomy" id="34287"/>
    <lineage>
        <taxon>Eukaryota</taxon>
        <taxon>Viridiplantae</taxon>
        <taxon>Streptophyta</taxon>
        <taxon>Embryophyta</taxon>
        <taxon>Tracheophyta</taxon>
        <taxon>Spermatophyta</taxon>
        <taxon>Magnoliopsida</taxon>
        <taxon>eudicotyledons</taxon>
        <taxon>Gunneridae</taxon>
        <taxon>Pentapetalae</taxon>
        <taxon>rosids</taxon>
        <taxon>malvids</taxon>
        <taxon>Malvales</taxon>
        <taxon>Malvaceae</taxon>
        <taxon>Malvoideae</taxon>
        <taxon>Gossypium</taxon>
    </lineage>
</organism>
<dbReference type="Proteomes" id="UP000593561">
    <property type="component" value="Unassembled WGS sequence"/>
</dbReference>
<comment type="caution">
    <text evidence="1">The sequence shown here is derived from an EMBL/GenBank/DDBJ whole genome shotgun (WGS) entry which is preliminary data.</text>
</comment>
<proteinExistence type="predicted"/>
<gene>
    <name evidence="1" type="ORF">Godav_009182</name>
</gene>
<dbReference type="AlphaFoldDB" id="A0A7J8SCB3"/>
<name>A0A7J8SCB3_GOSDV</name>